<reference evidence="2 3" key="1">
    <citation type="journal article" date="2017" name="ISME J.">
        <title>Energy and carbon metabolisms in a deep terrestrial subsurface fluid microbial community.</title>
        <authorList>
            <person name="Momper L."/>
            <person name="Jungbluth S.P."/>
            <person name="Lee M.D."/>
            <person name="Amend J.P."/>
        </authorList>
    </citation>
    <scope>NUCLEOTIDE SEQUENCE [LARGE SCALE GENOMIC DNA]</scope>
    <source>
        <strain evidence="2">SURF_17</strain>
    </source>
</reference>
<dbReference type="Pfam" id="PF05099">
    <property type="entry name" value="TerB"/>
    <property type="match status" value="1"/>
</dbReference>
<gene>
    <name evidence="2" type="ORF">C4532_01840</name>
</gene>
<dbReference type="Gene3D" id="1.10.3680.10">
    <property type="entry name" value="TerB-like"/>
    <property type="match status" value="1"/>
</dbReference>
<sequence>MLKKLSKLFFDVKPNVAAEDKEEATVRPQIATCVLLLEIAHSDDHFSDEEQSRIVELLKEDFQLSDEYAAELLELAHQERKESSDLWRFTSVIDKNYSIEEKERVVETLWKLVYADDRLHFREDHLIHRLSRLLNLSHKQLIEAKKKVMGWT</sequence>
<name>A0A419F826_9BACT</name>
<dbReference type="InterPro" id="IPR007791">
    <property type="entry name" value="DjlA_N"/>
</dbReference>
<feature type="domain" description="Co-chaperone DjlA N-terminal" evidence="1">
    <location>
        <begin position="29"/>
        <end position="145"/>
    </location>
</feature>
<evidence type="ECO:0000313" key="2">
    <source>
        <dbReference type="EMBL" id="RJP74582.1"/>
    </source>
</evidence>
<protein>
    <recommendedName>
        <fullName evidence="1">Co-chaperone DjlA N-terminal domain-containing protein</fullName>
    </recommendedName>
</protein>
<dbReference type="AlphaFoldDB" id="A0A419F826"/>
<dbReference type="Proteomes" id="UP000285961">
    <property type="component" value="Unassembled WGS sequence"/>
</dbReference>
<proteinExistence type="predicted"/>
<evidence type="ECO:0000259" key="1">
    <source>
        <dbReference type="Pfam" id="PF05099"/>
    </source>
</evidence>
<evidence type="ECO:0000313" key="3">
    <source>
        <dbReference type="Proteomes" id="UP000285961"/>
    </source>
</evidence>
<dbReference type="InterPro" id="IPR029024">
    <property type="entry name" value="TerB-like"/>
</dbReference>
<comment type="caution">
    <text evidence="2">The sequence shown here is derived from an EMBL/GenBank/DDBJ whole genome shotgun (WGS) entry which is preliminary data.</text>
</comment>
<dbReference type="SUPFAM" id="SSF158682">
    <property type="entry name" value="TerB-like"/>
    <property type="match status" value="1"/>
</dbReference>
<organism evidence="2 3">
    <name type="scientific">Candidatus Abyssobacteria bacterium SURF_17</name>
    <dbReference type="NCBI Taxonomy" id="2093361"/>
    <lineage>
        <taxon>Bacteria</taxon>
        <taxon>Pseudomonadati</taxon>
        <taxon>Candidatus Hydrogenedentota</taxon>
        <taxon>Candidatus Abyssobacteria</taxon>
    </lineage>
</organism>
<accession>A0A419F826</accession>
<dbReference type="CDD" id="cd07313">
    <property type="entry name" value="terB_like_2"/>
    <property type="match status" value="1"/>
</dbReference>
<dbReference type="EMBL" id="QZKI01000013">
    <property type="protein sequence ID" value="RJP74582.1"/>
    <property type="molecule type" value="Genomic_DNA"/>
</dbReference>